<dbReference type="InterPro" id="IPR010300">
    <property type="entry name" value="CDO_1"/>
</dbReference>
<dbReference type="CDD" id="cd10548">
    <property type="entry name" value="cupin_CDO"/>
    <property type="match status" value="1"/>
</dbReference>
<dbReference type="STRING" id="763406.A0A1E3NHL7"/>
<keyword evidence="5 9" id="KW-0560">Oxidoreductase</keyword>
<dbReference type="OrthoDB" id="543511at2759"/>
<evidence type="ECO:0000256" key="9">
    <source>
        <dbReference type="RuleBase" id="RU366010"/>
    </source>
</evidence>
<protein>
    <recommendedName>
        <fullName evidence="2 9">Cysteine dioxygenase</fullName>
        <ecNumber evidence="2 9">1.13.11.20</ecNumber>
    </recommendedName>
</protein>
<evidence type="ECO:0000256" key="1">
    <source>
        <dbReference type="ARBA" id="ARBA00006622"/>
    </source>
</evidence>
<comment type="catalytic activity">
    <reaction evidence="9">
        <text>L-cysteine + O2 = 3-sulfino-L-alanine + H(+)</text>
        <dbReference type="Rhea" id="RHEA:20441"/>
        <dbReference type="ChEBI" id="CHEBI:15378"/>
        <dbReference type="ChEBI" id="CHEBI:15379"/>
        <dbReference type="ChEBI" id="CHEBI:35235"/>
        <dbReference type="ChEBI" id="CHEBI:61085"/>
        <dbReference type="EC" id="1.13.11.20"/>
    </reaction>
</comment>
<comment type="similarity">
    <text evidence="1 9">Belongs to the cysteine dioxygenase family.</text>
</comment>
<dbReference type="InterPro" id="IPR014710">
    <property type="entry name" value="RmlC-like_jellyroll"/>
</dbReference>
<evidence type="ECO:0000256" key="6">
    <source>
        <dbReference type="ARBA" id="ARBA00023004"/>
    </source>
</evidence>
<dbReference type="PANTHER" id="PTHR12918:SF1">
    <property type="entry name" value="CYSTEINE DIOXYGENASE TYPE 1"/>
    <property type="match status" value="1"/>
</dbReference>
<evidence type="ECO:0000313" key="10">
    <source>
        <dbReference type="EMBL" id="ODQ44833.1"/>
    </source>
</evidence>
<evidence type="ECO:0000313" key="11">
    <source>
        <dbReference type="Proteomes" id="UP000094455"/>
    </source>
</evidence>
<keyword evidence="11" id="KW-1185">Reference proteome</keyword>
<name>A0A1E3NHL7_9ASCO</name>
<organism evidence="10 11">
    <name type="scientific">Pichia membranifaciens NRRL Y-2026</name>
    <dbReference type="NCBI Taxonomy" id="763406"/>
    <lineage>
        <taxon>Eukaryota</taxon>
        <taxon>Fungi</taxon>
        <taxon>Dikarya</taxon>
        <taxon>Ascomycota</taxon>
        <taxon>Saccharomycotina</taxon>
        <taxon>Pichiomycetes</taxon>
        <taxon>Pichiales</taxon>
        <taxon>Pichiaceae</taxon>
        <taxon>Pichia</taxon>
    </lineage>
</organism>
<dbReference type="Pfam" id="PF05995">
    <property type="entry name" value="CDO_I"/>
    <property type="match status" value="1"/>
</dbReference>
<dbReference type="AlphaFoldDB" id="A0A1E3NHL7"/>
<gene>
    <name evidence="10" type="ORF">PICMEDRAFT_27541</name>
</gene>
<dbReference type="EMBL" id="KV454006">
    <property type="protein sequence ID" value="ODQ44833.1"/>
    <property type="molecule type" value="Genomic_DNA"/>
</dbReference>
<proteinExistence type="inferred from homology"/>
<evidence type="ECO:0000256" key="8">
    <source>
        <dbReference type="PIRSR" id="PIRSR610300-51"/>
    </source>
</evidence>
<dbReference type="GO" id="GO:0017172">
    <property type="term" value="F:cysteine dioxygenase activity"/>
    <property type="evidence" value="ECO:0007669"/>
    <property type="project" value="UniProtKB-UniRule"/>
</dbReference>
<dbReference type="SUPFAM" id="SSF51182">
    <property type="entry name" value="RmlC-like cupins"/>
    <property type="match status" value="1"/>
</dbReference>
<dbReference type="PANTHER" id="PTHR12918">
    <property type="entry name" value="CYSTEINE DIOXYGENASE"/>
    <property type="match status" value="1"/>
</dbReference>
<evidence type="ECO:0000256" key="5">
    <source>
        <dbReference type="ARBA" id="ARBA00023002"/>
    </source>
</evidence>
<evidence type="ECO:0000256" key="4">
    <source>
        <dbReference type="ARBA" id="ARBA00022964"/>
    </source>
</evidence>
<feature type="cross-link" description="3'-(S-cysteinyl)-tyrosine (Cys-Tyr)" evidence="7">
    <location>
        <begin position="62"/>
        <end position="120"/>
    </location>
</feature>
<feature type="binding site" evidence="8">
    <location>
        <position position="57"/>
    </location>
    <ligand>
        <name>Fe cation</name>
        <dbReference type="ChEBI" id="CHEBI:24875"/>
        <note>catalytic</note>
    </ligand>
</feature>
<dbReference type="Proteomes" id="UP000094455">
    <property type="component" value="Unassembled WGS sequence"/>
</dbReference>
<keyword evidence="4 9" id="KW-0223">Dioxygenase</keyword>
<dbReference type="GO" id="GO:0008198">
    <property type="term" value="F:ferrous iron binding"/>
    <property type="evidence" value="ECO:0007669"/>
    <property type="project" value="TreeGrafter"/>
</dbReference>
<keyword evidence="3 8" id="KW-0479">Metal-binding</keyword>
<feature type="non-terminal residue" evidence="10">
    <location>
        <position position="1"/>
    </location>
</feature>
<keyword evidence="6 8" id="KW-0408">Iron</keyword>
<dbReference type="EC" id="1.13.11.20" evidence="2 9"/>
<dbReference type="InterPro" id="IPR011051">
    <property type="entry name" value="RmlC_Cupin_sf"/>
</dbReference>
<feature type="binding site" evidence="8">
    <location>
        <position position="55"/>
    </location>
    <ligand>
        <name>Fe cation</name>
        <dbReference type="ChEBI" id="CHEBI:24875"/>
        <note>catalytic</note>
    </ligand>
</feature>
<sequence length="120" mass="14019">LLNTYCSVEQDWTHFAQEHSDLDTKYTRNNLFSLPDNLGQVLLLTWKPNSGSKVHNHPQSECWVKLLGGQMEEKIYDASQKKIGMRRILRDEVTHINDSMGMHSMHNRSLKNYAFSLHVY</sequence>
<dbReference type="GeneID" id="30179186"/>
<keyword evidence="7" id="KW-0883">Thioether bond</keyword>
<evidence type="ECO:0000256" key="7">
    <source>
        <dbReference type="PIRSR" id="PIRSR610300-50"/>
    </source>
</evidence>
<reference evidence="10 11" key="1">
    <citation type="journal article" date="2016" name="Proc. Natl. Acad. Sci. U.S.A.">
        <title>Comparative genomics of biotechnologically important yeasts.</title>
        <authorList>
            <person name="Riley R."/>
            <person name="Haridas S."/>
            <person name="Wolfe K.H."/>
            <person name="Lopes M.R."/>
            <person name="Hittinger C.T."/>
            <person name="Goeker M."/>
            <person name="Salamov A.A."/>
            <person name="Wisecaver J.H."/>
            <person name="Long T.M."/>
            <person name="Calvey C.H."/>
            <person name="Aerts A.L."/>
            <person name="Barry K.W."/>
            <person name="Choi C."/>
            <person name="Clum A."/>
            <person name="Coughlan A.Y."/>
            <person name="Deshpande S."/>
            <person name="Douglass A.P."/>
            <person name="Hanson S.J."/>
            <person name="Klenk H.-P."/>
            <person name="LaButti K.M."/>
            <person name="Lapidus A."/>
            <person name="Lindquist E.A."/>
            <person name="Lipzen A.M."/>
            <person name="Meier-Kolthoff J.P."/>
            <person name="Ohm R.A."/>
            <person name="Otillar R.P."/>
            <person name="Pangilinan J.L."/>
            <person name="Peng Y."/>
            <person name="Rokas A."/>
            <person name="Rosa C.A."/>
            <person name="Scheuner C."/>
            <person name="Sibirny A.A."/>
            <person name="Slot J.C."/>
            <person name="Stielow J.B."/>
            <person name="Sun H."/>
            <person name="Kurtzman C.P."/>
            <person name="Blackwell M."/>
            <person name="Grigoriev I.V."/>
            <person name="Jeffries T.W."/>
        </authorList>
    </citation>
    <scope>NUCLEOTIDE SEQUENCE [LARGE SCALE GENOMIC DNA]</scope>
    <source>
        <strain evidence="10 11">NRRL Y-2026</strain>
    </source>
</reference>
<dbReference type="RefSeq" id="XP_019015946.1">
    <property type="nucleotide sequence ID" value="XM_019162499.1"/>
</dbReference>
<comment type="cofactor">
    <cofactor evidence="9">
        <name>Fe cation</name>
        <dbReference type="ChEBI" id="CHEBI:24875"/>
    </cofactor>
    <text evidence="9">Binds 1 Fe cation per subunit.</text>
</comment>
<accession>A0A1E3NHL7</accession>
<feature type="binding site" evidence="8">
    <location>
        <position position="103"/>
    </location>
    <ligand>
        <name>Fe cation</name>
        <dbReference type="ChEBI" id="CHEBI:24875"/>
        <note>catalytic</note>
    </ligand>
</feature>
<feature type="non-terminal residue" evidence="10">
    <location>
        <position position="120"/>
    </location>
</feature>
<evidence type="ECO:0000256" key="2">
    <source>
        <dbReference type="ARBA" id="ARBA00013133"/>
    </source>
</evidence>
<dbReference type="Gene3D" id="2.60.120.10">
    <property type="entry name" value="Jelly Rolls"/>
    <property type="match status" value="1"/>
</dbReference>
<evidence type="ECO:0000256" key="3">
    <source>
        <dbReference type="ARBA" id="ARBA00022723"/>
    </source>
</evidence>